<evidence type="ECO:0000313" key="1">
    <source>
        <dbReference type="EMBL" id="KAG6433521.1"/>
    </source>
</evidence>
<organism evidence="1">
    <name type="scientific">Salvia splendens</name>
    <name type="common">Scarlet sage</name>
    <dbReference type="NCBI Taxonomy" id="180675"/>
    <lineage>
        <taxon>Eukaryota</taxon>
        <taxon>Viridiplantae</taxon>
        <taxon>Streptophyta</taxon>
        <taxon>Embryophyta</taxon>
        <taxon>Tracheophyta</taxon>
        <taxon>Spermatophyta</taxon>
        <taxon>Magnoliopsida</taxon>
        <taxon>eudicotyledons</taxon>
        <taxon>Gunneridae</taxon>
        <taxon>Pentapetalae</taxon>
        <taxon>asterids</taxon>
        <taxon>lamiids</taxon>
        <taxon>Lamiales</taxon>
        <taxon>Lamiaceae</taxon>
        <taxon>Nepetoideae</taxon>
        <taxon>Mentheae</taxon>
        <taxon>Salviinae</taxon>
        <taxon>Salvia</taxon>
        <taxon>Salvia subgen. Calosphace</taxon>
        <taxon>core Calosphace</taxon>
    </lineage>
</organism>
<protein>
    <submittedName>
        <fullName evidence="1">Uncharacterized protein</fullName>
    </submittedName>
</protein>
<comment type="caution">
    <text evidence="1">The sequence shown here is derived from an EMBL/GenBank/DDBJ whole genome shotgun (WGS) entry which is preliminary data.</text>
</comment>
<dbReference type="EMBL" id="PNBA02000002">
    <property type="protein sequence ID" value="KAG6433521.1"/>
    <property type="molecule type" value="Genomic_DNA"/>
</dbReference>
<proteinExistence type="predicted"/>
<name>A0A8X8YJA9_SALSN</name>
<dbReference type="Proteomes" id="UP000298416">
    <property type="component" value="Unassembled WGS sequence"/>
</dbReference>
<accession>A0A8X8YJA9</accession>
<reference evidence="1" key="1">
    <citation type="submission" date="2018-01" db="EMBL/GenBank/DDBJ databases">
        <authorList>
            <person name="Mao J.F."/>
        </authorList>
    </citation>
    <scope>NUCLEOTIDE SEQUENCE</scope>
    <source>
        <strain evidence="1">Huo1</strain>
        <tissue evidence="1">Leaf</tissue>
    </source>
</reference>
<keyword evidence="2" id="KW-1185">Reference proteome</keyword>
<reference evidence="1" key="2">
    <citation type="submission" date="2020-08" db="EMBL/GenBank/DDBJ databases">
        <title>Plant Genome Project.</title>
        <authorList>
            <person name="Zhang R.-G."/>
        </authorList>
    </citation>
    <scope>NUCLEOTIDE SEQUENCE</scope>
    <source>
        <strain evidence="1">Huo1</strain>
        <tissue evidence="1">Leaf</tissue>
    </source>
</reference>
<gene>
    <name evidence="1" type="ORF">SASPL_105135</name>
</gene>
<evidence type="ECO:0000313" key="2">
    <source>
        <dbReference type="Proteomes" id="UP000298416"/>
    </source>
</evidence>
<sequence>MHKFFCVNSDDEATVEYKPPFHTHYSEEVHMNELYILGWWMTYYGSDLPTDCKLGMLNRSRWAAKIETTPQGSCFWMGAHDLPSITLSIDEHATIVESGSMYGFSEMTEVDDLVEEDITQAEALPQVVDVEGYHRPNFFTIAK</sequence>
<dbReference type="AlphaFoldDB" id="A0A8X8YJA9"/>